<comment type="caution">
    <text evidence="3">The sequence shown here is derived from an EMBL/GenBank/DDBJ whole genome shotgun (WGS) entry which is preliminary data.</text>
</comment>
<dbReference type="EMBL" id="JAGGKC010000004">
    <property type="protein sequence ID" value="MBP1918224.1"/>
    <property type="molecule type" value="Genomic_DNA"/>
</dbReference>
<dbReference type="InterPro" id="IPR042229">
    <property type="entry name" value="Listeria/Bacterioides_rpt_sf"/>
</dbReference>
<protein>
    <recommendedName>
        <fullName evidence="2">CHAT domain-containing protein</fullName>
    </recommendedName>
</protein>
<dbReference type="InterPro" id="IPR024983">
    <property type="entry name" value="CHAT_dom"/>
</dbReference>
<gene>
    <name evidence="3" type="ORF">J2Z34_000696</name>
</gene>
<evidence type="ECO:0000259" key="2">
    <source>
        <dbReference type="Pfam" id="PF12770"/>
    </source>
</evidence>
<organism evidence="3 4">
    <name type="scientific">Youngiibacter multivorans</name>
    <dbReference type="NCBI Taxonomy" id="937251"/>
    <lineage>
        <taxon>Bacteria</taxon>
        <taxon>Bacillati</taxon>
        <taxon>Bacillota</taxon>
        <taxon>Clostridia</taxon>
        <taxon>Eubacteriales</taxon>
        <taxon>Clostridiaceae</taxon>
        <taxon>Youngiibacter</taxon>
    </lineage>
</organism>
<evidence type="ECO:0000256" key="1">
    <source>
        <dbReference type="ARBA" id="ARBA00004196"/>
    </source>
</evidence>
<name>A0ABS4G103_9CLOT</name>
<dbReference type="Pfam" id="PF12770">
    <property type="entry name" value="CHAT"/>
    <property type="match status" value="1"/>
</dbReference>
<dbReference type="Pfam" id="PF09479">
    <property type="entry name" value="Flg_new"/>
    <property type="match status" value="2"/>
</dbReference>
<dbReference type="Gene3D" id="2.60.40.4270">
    <property type="entry name" value="Listeria-Bacteroides repeat domain"/>
    <property type="match status" value="2"/>
</dbReference>
<comment type="subcellular location">
    <subcellularLocation>
        <location evidence="1">Cell envelope</location>
    </subcellularLocation>
</comment>
<evidence type="ECO:0000313" key="3">
    <source>
        <dbReference type="EMBL" id="MBP1918224.1"/>
    </source>
</evidence>
<dbReference type="InterPro" id="IPR013378">
    <property type="entry name" value="InlB-like_B-rpt"/>
</dbReference>
<dbReference type="Gene3D" id="3.40.50.1460">
    <property type="match status" value="1"/>
</dbReference>
<keyword evidence="4" id="KW-1185">Reference proteome</keyword>
<accession>A0ABS4G103</accession>
<dbReference type="Proteomes" id="UP001519271">
    <property type="component" value="Unassembled WGS sequence"/>
</dbReference>
<reference evidence="3 4" key="1">
    <citation type="submission" date="2021-03" db="EMBL/GenBank/DDBJ databases">
        <title>Genomic Encyclopedia of Type Strains, Phase IV (KMG-IV): sequencing the most valuable type-strain genomes for metagenomic binning, comparative biology and taxonomic classification.</title>
        <authorList>
            <person name="Goeker M."/>
        </authorList>
    </citation>
    <scope>NUCLEOTIDE SEQUENCE [LARGE SCALE GENOMIC DNA]</scope>
    <source>
        <strain evidence="3 4">DSM 6139</strain>
    </source>
</reference>
<proteinExistence type="predicted"/>
<sequence>MSVTIPESVTRIGSSAFAKCERLIEAWFFCNRPIFGDGPELVAYWESAFGNINNDFRIYYLSGRTGWVSSRQVIPFYKVTYNASGGFGQVPVDENNYLEGDRVFVLDNTGQLSKPGYILAGWNTLDSGAGRDYEAGSYFAIGKESVTLYARWEPSAPVPEKYTLVFDINGGTGNTPAAVSVEYESEIRLPTQGDLSRTGYRFDGWNSMSDGSGRNYFAGVNNVIEPGEEALADGVAVLYARWVPIEYTMVKVPESATYNEPISMSATLMLGDKPIEGRRLIFKIADNIVGTAATDARGFAELRDVKVAYKAGTYPVSVYYLAGDVESAKGTSSLTVKSGSFPPGLIPVIIAIIGASSMLLIRKFGGKKKVPDDRPDGHSAHAPVIEHFTKVDFPAKCVLNRKVDLTIRLNKNAAEFKQSIKAIKEIVPGKTKSVTLNYKVTAPGFAEMVNSQLVQVGNKQMVLNLNGESEAIKFELYPQEVGDQRIEIELYFEGSRIDYSILASTVAETSQEVSAEFLGEKANAVSMDSPDNNFQKIQSITSEKKKTMEIRTLHVDYNTRKNKIVYHVYSKENKAPAICKVSLPNTIEEMFATIKEFTVFLDEIVKIGDTSAGEWKDIYFNLNSKCQNLYHMIVPDEITEMIKKWESSSAFIISTNEQWIPWEVFHDGSDFLSKKFIFSRYPRLPENKKIPQKDRAKSSSINIGQITNVVGGNFKVPQTNERVRKLFNFLPNIKVNPLIEESISDLVEVLPETDLLHITCHGSMTHPMLQISNEQTDYKNLNLDIIQNLPLKPGCFIFANACYSNTTVSVFKNLTSFGWEFYKDGAETYIGTLAQIPEVYAVEFAESLYQSLFSGEELTVGQVIHMVKNKMSSNKNIFWLLYSMYGDPITRFKSVK</sequence>
<evidence type="ECO:0000313" key="4">
    <source>
        <dbReference type="Proteomes" id="UP001519271"/>
    </source>
</evidence>
<feature type="domain" description="CHAT" evidence="2">
    <location>
        <begin position="627"/>
        <end position="874"/>
    </location>
</feature>